<dbReference type="Gene3D" id="2.130.10.10">
    <property type="entry name" value="YVTN repeat-like/Quinoprotein amine dehydrogenase"/>
    <property type="match status" value="2"/>
</dbReference>
<dbReference type="PANTHER" id="PTHR22847:SF637">
    <property type="entry name" value="WD REPEAT DOMAIN 5B"/>
    <property type="match status" value="1"/>
</dbReference>
<dbReference type="SUPFAM" id="SSF50978">
    <property type="entry name" value="WD40 repeat-like"/>
    <property type="match status" value="1"/>
</dbReference>
<keyword evidence="3" id="KW-0966">Cell projection</keyword>
<dbReference type="PANTHER" id="PTHR22847">
    <property type="entry name" value="WD40 REPEAT PROTEIN"/>
    <property type="match status" value="1"/>
</dbReference>
<comment type="caution">
    <text evidence="3">The sequence shown here is derived from an EMBL/GenBank/DDBJ whole genome shotgun (WGS) entry which is preliminary data.</text>
</comment>
<gene>
    <name evidence="3" type="ORF">SCF082_LOCUS50662</name>
</gene>
<dbReference type="InterPro" id="IPR036322">
    <property type="entry name" value="WD40_repeat_dom_sf"/>
</dbReference>
<keyword evidence="4" id="KW-1185">Reference proteome</keyword>
<dbReference type="InterPro" id="IPR015943">
    <property type="entry name" value="WD40/YVTN_repeat-like_dom_sf"/>
</dbReference>
<keyword evidence="3" id="KW-0282">Flagellum</keyword>
<accession>A0ABP0S9G4</accession>
<evidence type="ECO:0000313" key="4">
    <source>
        <dbReference type="Proteomes" id="UP001642464"/>
    </source>
</evidence>
<keyword evidence="1" id="KW-0853">WD repeat</keyword>
<organism evidence="3 4">
    <name type="scientific">Durusdinium trenchii</name>
    <dbReference type="NCBI Taxonomy" id="1381693"/>
    <lineage>
        <taxon>Eukaryota</taxon>
        <taxon>Sar</taxon>
        <taxon>Alveolata</taxon>
        <taxon>Dinophyceae</taxon>
        <taxon>Suessiales</taxon>
        <taxon>Symbiodiniaceae</taxon>
        <taxon>Durusdinium</taxon>
    </lineage>
</organism>
<dbReference type="SMART" id="SM00320">
    <property type="entry name" value="WD40"/>
    <property type="match status" value="3"/>
</dbReference>
<sequence>MSRTWQRCANELHNSWGKLAEDFKAQSRRLLGFEVQQRTYLQQCEDFRAWRQELDAVRVRLKRIEVNQVQEQKNQKVWQENFSKCRKACEDIYAKCHQDLPPSPHVEALHLDSADAIVTCTAQQLAVWDAKSHERQRGVRGKGFWQALTYASHSQSAIMGGRDGTVVVWDICTGEAKQELCCGSAISSLDYAESLKAVFSGEENGTVILWDLCRGLQLSVVWCDAAVNCLAYWFIAPYIRDIPHLHNGEMMQKLIPATPRGTMGRTFLTGDTAFKVKVWDIETGIAKKVFHCHSHVLVLAVSPFLGLIAAGEANGRVTLWDAEVESLGEYRINAARVLGHRHGQKNIQCANQEGAESPDVLLVGDSAGLVRALRLEDPEKRVRLFSEHWSRVSSKTISNPQRVEVVRLPGSHGCGNISRPLPVFPAGLLQMRELLPKLFSGHCDMGEVQDWAHKTNFILIDLSIGQALLVGTGVELVTPDSSLGSFKDDGSNEAAPALQGSDYLLQAQRLSRWLRKLPNTHRGWIVVADEALSLWQQRFVRSGRRYPLLSPACISRVTAHGGHKFRVTPGTKWCGDAGWSHVDFFPVLRSGTNIPAEKRVPICISFNKVGYYYRFENSVRGCMGKHRPTGTHWTHAHTIYTSRDATGQAYCVGMKEDREHTRWTMQKGDICSSDGFKHSFGFRAMRNDYTSPLAPCCILVALQSELGSKETPLQRFAAGKECESSSEWRVVYKLVLWSKPIGAEHHRMCLAAGSSEKVAEDGSAARDPHEVFRVFYDSACEKKSLVTFEGERKFYWTISTENLFLPETATGVHLCLCHVVLSKLASPQESVKKKDMPFYTWVESKCPRGAKKELCFNTLEPSDVLNAVHLVDEIV</sequence>
<evidence type="ECO:0000313" key="3">
    <source>
        <dbReference type="EMBL" id="CAK9109000.1"/>
    </source>
</evidence>
<reference evidence="3 4" key="1">
    <citation type="submission" date="2024-02" db="EMBL/GenBank/DDBJ databases">
        <authorList>
            <person name="Chen Y."/>
            <person name="Shah S."/>
            <person name="Dougan E. K."/>
            <person name="Thang M."/>
            <person name="Chan C."/>
        </authorList>
    </citation>
    <scope>NUCLEOTIDE SEQUENCE [LARGE SCALE GENOMIC DNA]</scope>
</reference>
<evidence type="ECO:0000256" key="1">
    <source>
        <dbReference type="ARBA" id="ARBA00022574"/>
    </source>
</evidence>
<dbReference type="InterPro" id="IPR001680">
    <property type="entry name" value="WD40_rpt"/>
</dbReference>
<dbReference type="Proteomes" id="UP001642464">
    <property type="component" value="Unassembled WGS sequence"/>
</dbReference>
<dbReference type="EMBL" id="CAXAMM010043206">
    <property type="protein sequence ID" value="CAK9109000.1"/>
    <property type="molecule type" value="Genomic_DNA"/>
</dbReference>
<name>A0ABP0S9G4_9DINO</name>
<proteinExistence type="predicted"/>
<keyword evidence="2" id="KW-0677">Repeat</keyword>
<protein>
    <submittedName>
        <fullName evidence="3">Cilia- and flagella-associated protein 52 (WD repeat-containing protein 16)</fullName>
    </submittedName>
</protein>
<evidence type="ECO:0000256" key="2">
    <source>
        <dbReference type="ARBA" id="ARBA00022737"/>
    </source>
</evidence>
<keyword evidence="3" id="KW-0969">Cilium</keyword>